<evidence type="ECO:0000256" key="1">
    <source>
        <dbReference type="ARBA" id="ARBA00022737"/>
    </source>
</evidence>
<keyword evidence="5" id="KW-1185">Reference proteome</keyword>
<dbReference type="InterPro" id="IPR002110">
    <property type="entry name" value="Ankyrin_rpt"/>
</dbReference>
<dbReference type="InterPro" id="IPR011989">
    <property type="entry name" value="ARM-like"/>
</dbReference>
<dbReference type="SUPFAM" id="SSF48371">
    <property type="entry name" value="ARM repeat"/>
    <property type="match status" value="1"/>
</dbReference>
<dbReference type="InterPro" id="IPR036770">
    <property type="entry name" value="Ankyrin_rpt-contain_sf"/>
</dbReference>
<proteinExistence type="predicted"/>
<gene>
    <name evidence="4" type="ORF">Sspor_41180</name>
</gene>
<dbReference type="Pfam" id="PF12796">
    <property type="entry name" value="Ank_2"/>
    <property type="match status" value="1"/>
</dbReference>
<dbReference type="EMBL" id="BNED01000005">
    <property type="protein sequence ID" value="GHI78557.1"/>
    <property type="molecule type" value="Genomic_DNA"/>
</dbReference>
<dbReference type="Gene3D" id="1.25.40.20">
    <property type="entry name" value="Ankyrin repeat-containing domain"/>
    <property type="match status" value="1"/>
</dbReference>
<organism evidence="4 5">
    <name type="scientific">Streptomyces spororaveus</name>
    <dbReference type="NCBI Taxonomy" id="284039"/>
    <lineage>
        <taxon>Bacteria</taxon>
        <taxon>Bacillati</taxon>
        <taxon>Actinomycetota</taxon>
        <taxon>Actinomycetes</taxon>
        <taxon>Kitasatosporales</taxon>
        <taxon>Streptomycetaceae</taxon>
        <taxon>Streptomyces</taxon>
    </lineage>
</organism>
<dbReference type="RefSeq" id="WP_237403935.1">
    <property type="nucleotide sequence ID" value="NZ_BAAATO010000048.1"/>
</dbReference>
<comment type="caution">
    <text evidence="4">The sequence shown here is derived from an EMBL/GenBank/DDBJ whole genome shotgun (WGS) entry which is preliminary data.</text>
</comment>
<dbReference type="InterPro" id="IPR016024">
    <property type="entry name" value="ARM-type_fold"/>
</dbReference>
<dbReference type="SUPFAM" id="SSF48403">
    <property type="entry name" value="Ankyrin repeat"/>
    <property type="match status" value="1"/>
</dbReference>
<protein>
    <recommendedName>
        <fullName evidence="6">Ankyrin repeat protein</fullName>
    </recommendedName>
</protein>
<dbReference type="PROSITE" id="PS50088">
    <property type="entry name" value="ANK_REPEAT"/>
    <property type="match status" value="1"/>
</dbReference>
<reference evidence="5" key="1">
    <citation type="submission" date="2023-07" db="EMBL/GenBank/DDBJ databases">
        <title>Whole genome shotgun sequence of Streptomyces spororaveus NBRC 15456.</title>
        <authorList>
            <person name="Komaki H."/>
            <person name="Tamura T."/>
        </authorList>
    </citation>
    <scope>NUCLEOTIDE SEQUENCE [LARGE SCALE GENOMIC DNA]</scope>
    <source>
        <strain evidence="5">NBRC 15456</strain>
    </source>
</reference>
<accession>A0ABQ3TEV0</accession>
<evidence type="ECO:0008006" key="6">
    <source>
        <dbReference type="Google" id="ProtNLM"/>
    </source>
</evidence>
<evidence type="ECO:0000256" key="3">
    <source>
        <dbReference type="PROSITE-ProRule" id="PRU00023"/>
    </source>
</evidence>
<name>A0ABQ3TEV0_9ACTN</name>
<sequence>MTDRDARLVAAVRAGDLPEVHALLGPGRNPDAVDEDGLPVLCAAVAAHEEEIAEALLGAGADPDAVDADGSPVLCTAVAAFAPKAAAALVRAGADPDRVLPDGTTPLLRAVESGSPATVTALLWAQDLQAPELRLARPARERLLATARHWYETGAEAELRRRTGATAPARTLTVEDEWCEVEQVTLGGLSVRAGHGAVLTTLESAFGVPAPLTELVARAVRHPDPGHVDWAASRAGLGARLGEGARELVTSLRHQPSADHRRFAADWLASRQLSLDSTAYPHHEDDRDLLAAWADAETDAVVLAEVLWALTEHAEVHPRLEAIGLRYADHPDPRVRRKVPDCLALHDRPLTARAADALGALTRDPDDEVRFNAACVLLAGDHEDRDGPRAVVRDLVRDPHSPLRGGAAEVLAESDDRTADATEVLLALLDTGDRILRLIGAYGLARRDDPRTPQAYERVEELGPIYRPDHRANALADWRGRNEAPPHGGNG</sequence>
<dbReference type="Pfam" id="PF13646">
    <property type="entry name" value="HEAT_2"/>
    <property type="match status" value="1"/>
</dbReference>
<evidence type="ECO:0000256" key="2">
    <source>
        <dbReference type="ARBA" id="ARBA00023043"/>
    </source>
</evidence>
<dbReference type="PANTHER" id="PTHR24198:SF165">
    <property type="entry name" value="ANKYRIN REPEAT-CONTAINING PROTEIN-RELATED"/>
    <property type="match status" value="1"/>
</dbReference>
<dbReference type="Gene3D" id="1.25.10.10">
    <property type="entry name" value="Leucine-rich Repeat Variant"/>
    <property type="match status" value="1"/>
</dbReference>
<dbReference type="PANTHER" id="PTHR24198">
    <property type="entry name" value="ANKYRIN REPEAT AND PROTEIN KINASE DOMAIN-CONTAINING PROTEIN"/>
    <property type="match status" value="1"/>
</dbReference>
<evidence type="ECO:0000313" key="5">
    <source>
        <dbReference type="Proteomes" id="UP000608522"/>
    </source>
</evidence>
<keyword evidence="2 3" id="KW-0040">ANK repeat</keyword>
<dbReference type="SMART" id="SM00248">
    <property type="entry name" value="ANK"/>
    <property type="match status" value="4"/>
</dbReference>
<feature type="repeat" description="ANK" evidence="3">
    <location>
        <begin position="36"/>
        <end position="68"/>
    </location>
</feature>
<keyword evidence="1" id="KW-0677">Repeat</keyword>
<evidence type="ECO:0000313" key="4">
    <source>
        <dbReference type="EMBL" id="GHI78557.1"/>
    </source>
</evidence>
<dbReference type="Proteomes" id="UP000608522">
    <property type="component" value="Unassembled WGS sequence"/>
</dbReference>